<evidence type="ECO:0000259" key="9">
    <source>
        <dbReference type="PROSITE" id="PS50102"/>
    </source>
</evidence>
<dbReference type="SUPFAM" id="SSF57829">
    <property type="entry name" value="Zn-binding ribosomal proteins"/>
    <property type="match status" value="1"/>
</dbReference>
<dbReference type="PANTHER" id="PTHR48036">
    <property type="entry name" value="SPLICING FACTOR (PAD-1), PUTATIVE (AFU_ORTHOLOGUE AFUA_1G15810)-RELATED"/>
    <property type="match status" value="1"/>
</dbReference>
<evidence type="ECO:0000256" key="7">
    <source>
        <dbReference type="ARBA" id="ARBA00023274"/>
    </source>
</evidence>
<evidence type="ECO:0000313" key="10">
    <source>
        <dbReference type="EMBL" id="KAG0020874.1"/>
    </source>
</evidence>
<dbReference type="InterPro" id="IPR002674">
    <property type="entry name" value="Ribosomal_eL43"/>
</dbReference>
<dbReference type="CDD" id="cd12284">
    <property type="entry name" value="RRM2_RBM23_RBM39"/>
    <property type="match status" value="1"/>
</dbReference>
<dbReference type="GO" id="GO:0003723">
    <property type="term" value="F:RNA binding"/>
    <property type="evidence" value="ECO:0007669"/>
    <property type="project" value="UniProtKB-UniRule"/>
</dbReference>
<evidence type="ECO:0000256" key="8">
    <source>
        <dbReference type="PROSITE-ProRule" id="PRU00176"/>
    </source>
</evidence>
<dbReference type="Pfam" id="PF00076">
    <property type="entry name" value="RRM_1"/>
    <property type="match status" value="2"/>
</dbReference>
<dbReference type="InterPro" id="IPR000504">
    <property type="entry name" value="RRM_dom"/>
</dbReference>
<dbReference type="GO" id="GO:0006412">
    <property type="term" value="P:translation"/>
    <property type="evidence" value="ECO:0007669"/>
    <property type="project" value="InterPro"/>
</dbReference>
<evidence type="ECO:0000256" key="1">
    <source>
        <dbReference type="ARBA" id="ARBA00008672"/>
    </source>
</evidence>
<dbReference type="SMART" id="SM00360">
    <property type="entry name" value="RRM"/>
    <property type="match status" value="2"/>
</dbReference>
<dbReference type="GO" id="GO:0005634">
    <property type="term" value="C:nucleus"/>
    <property type="evidence" value="ECO:0007669"/>
    <property type="project" value="InterPro"/>
</dbReference>
<dbReference type="Proteomes" id="UP000703661">
    <property type="component" value="Unassembled WGS sequence"/>
</dbReference>
<dbReference type="Gene3D" id="2.20.25.30">
    <property type="match status" value="1"/>
</dbReference>
<keyword evidence="3" id="KW-0677">Repeat</keyword>
<dbReference type="GO" id="GO:1990904">
    <property type="term" value="C:ribonucleoprotein complex"/>
    <property type="evidence" value="ECO:0007669"/>
    <property type="project" value="UniProtKB-KW"/>
</dbReference>
<feature type="domain" description="RRM" evidence="9">
    <location>
        <begin position="441"/>
        <end position="524"/>
    </location>
</feature>
<dbReference type="InterPro" id="IPR011332">
    <property type="entry name" value="Ribosomal_zn-bd"/>
</dbReference>
<evidence type="ECO:0000313" key="11">
    <source>
        <dbReference type="Proteomes" id="UP000703661"/>
    </source>
</evidence>
<dbReference type="AlphaFoldDB" id="A0A9P6N1Q3"/>
<evidence type="ECO:0000256" key="6">
    <source>
        <dbReference type="ARBA" id="ARBA00022980"/>
    </source>
</evidence>
<dbReference type="GO" id="GO:0006397">
    <property type="term" value="P:mRNA processing"/>
    <property type="evidence" value="ECO:0007669"/>
    <property type="project" value="InterPro"/>
</dbReference>
<comment type="similarity">
    <text evidence="1">Belongs to the eukaryotic ribosomal protein eL43 family.</text>
</comment>
<sequence length="619" mass="67573">MDYDAIEAMVDAPFQKEQLQSSTSMDIDSSRRNSKRYHLISAQLLALEQHPNIGISLHQCILTANTDFLQLVASGSLPLTLIQKVIGQVLPVIRRDLIQGRRSADIQEKEIGIVQVADVIALDLVHPDILETTGTMANITGITGTTGITEIGTTAITEIVVAITATATIENIEEATLGSVPHEEAEALKDMAGAAVTAAEDPLHHLQTRRLVIEERVGYVEFYDEDSVAKAIALTGQKLLGIPVIAKHTESEKNRLALQAASQAQAAAEVQAQAAPVDLSQHRLYVGSVNFDLSEDDLKQVLEPFGPIEFIKLHRDAETGKSKGFAFVQYKNAEDAKQAMERMNGYELAGRTIKVGLVTEKGSTQSNSYYYNNTSHFNNSISIDDSDTAGYALTPQSRTDLMLKLARGDASLGAGAPAATQAASTPTAPSFVQLPVVMPSRSVLLKNMFTDEDKTEPEWAKELEEDVKEEAEKNGQVVHIHVEQESQGEIYLKFDSVQSATNAVQTLGGRFFAGRQIVAAFLPEMLYNAKRTKKVGVVGKYGIRYGASLRKQVKKMEITQHSKYTCTFCGRDAVKRQSVGIWKCRGCKKTMAGGAWTLSTTAAATVRSTTRRLREIMEV</sequence>
<dbReference type="SMART" id="SM00361">
    <property type="entry name" value="RRM_1"/>
    <property type="match status" value="2"/>
</dbReference>
<evidence type="ECO:0000256" key="4">
    <source>
        <dbReference type="ARBA" id="ARBA00022833"/>
    </source>
</evidence>
<dbReference type="InterPro" id="IPR011331">
    <property type="entry name" value="Ribosomal_eL37/eL43"/>
</dbReference>
<proteinExistence type="inferred from homology"/>
<dbReference type="InterPro" id="IPR012677">
    <property type="entry name" value="Nucleotide-bd_a/b_plait_sf"/>
</dbReference>
<protein>
    <recommendedName>
        <fullName evidence="9">RRM domain-containing protein</fullName>
    </recommendedName>
</protein>
<dbReference type="GO" id="GO:0005840">
    <property type="term" value="C:ribosome"/>
    <property type="evidence" value="ECO:0007669"/>
    <property type="project" value="UniProtKB-KW"/>
</dbReference>
<evidence type="ECO:0000256" key="5">
    <source>
        <dbReference type="ARBA" id="ARBA00022884"/>
    </source>
</evidence>
<dbReference type="InterPro" id="IPR006509">
    <property type="entry name" value="RBM39_SF"/>
</dbReference>
<dbReference type="SUPFAM" id="SSF54928">
    <property type="entry name" value="RNA-binding domain, RBD"/>
    <property type="match status" value="1"/>
</dbReference>
<keyword evidence="6" id="KW-0689">Ribosomal protein</keyword>
<evidence type="ECO:0000256" key="3">
    <source>
        <dbReference type="ARBA" id="ARBA00022737"/>
    </source>
</evidence>
<dbReference type="Pfam" id="PF01780">
    <property type="entry name" value="Ribosomal_L37ae"/>
    <property type="match status" value="1"/>
</dbReference>
<dbReference type="InterPro" id="IPR035979">
    <property type="entry name" value="RBD_domain_sf"/>
</dbReference>
<dbReference type="EMBL" id="JAAAID010000191">
    <property type="protein sequence ID" value="KAG0020874.1"/>
    <property type="molecule type" value="Genomic_DNA"/>
</dbReference>
<dbReference type="InterPro" id="IPR003954">
    <property type="entry name" value="RRM_euk-type"/>
</dbReference>
<keyword evidence="7" id="KW-0687">Ribonucleoprotein</keyword>
<keyword evidence="5 8" id="KW-0694">RNA-binding</keyword>
<dbReference type="HAMAP" id="MF_00327">
    <property type="entry name" value="Ribosomal_eL43"/>
    <property type="match status" value="1"/>
</dbReference>
<dbReference type="NCBIfam" id="TIGR00280">
    <property type="entry name" value="eL43_euk_arch"/>
    <property type="match status" value="1"/>
</dbReference>
<dbReference type="Pfam" id="PF15519">
    <property type="entry name" value="RBM39linker"/>
    <property type="match status" value="1"/>
</dbReference>
<gene>
    <name evidence="10" type="ORF">BGZ80_003446</name>
</gene>
<accession>A0A9P6N1Q3</accession>
<comment type="caution">
    <text evidence="10">The sequence shown here is derived from an EMBL/GenBank/DDBJ whole genome shotgun (WGS) entry which is preliminary data.</text>
</comment>
<reference evidence="10" key="1">
    <citation type="journal article" date="2020" name="Fungal Divers.">
        <title>Resolving the Mortierellaceae phylogeny through synthesis of multi-gene phylogenetics and phylogenomics.</title>
        <authorList>
            <person name="Vandepol N."/>
            <person name="Liber J."/>
            <person name="Desiro A."/>
            <person name="Na H."/>
            <person name="Kennedy M."/>
            <person name="Barry K."/>
            <person name="Grigoriev I.V."/>
            <person name="Miller A.N."/>
            <person name="O'Donnell K."/>
            <person name="Stajich J.E."/>
            <person name="Bonito G."/>
        </authorList>
    </citation>
    <scope>NUCLEOTIDE SEQUENCE</scope>
    <source>
        <strain evidence="10">NRRL 2769</strain>
    </source>
</reference>
<keyword evidence="11" id="KW-1185">Reference proteome</keyword>
<dbReference type="InterPro" id="IPR029123">
    <property type="entry name" value="RBM39_linker"/>
</dbReference>
<organism evidence="10 11">
    <name type="scientific">Entomortierella chlamydospora</name>
    <dbReference type="NCBI Taxonomy" id="101097"/>
    <lineage>
        <taxon>Eukaryota</taxon>
        <taxon>Fungi</taxon>
        <taxon>Fungi incertae sedis</taxon>
        <taxon>Mucoromycota</taxon>
        <taxon>Mortierellomycotina</taxon>
        <taxon>Mortierellomycetes</taxon>
        <taxon>Mortierellales</taxon>
        <taxon>Mortierellaceae</taxon>
        <taxon>Entomortierella</taxon>
    </lineage>
</organism>
<dbReference type="GO" id="GO:0003735">
    <property type="term" value="F:structural constituent of ribosome"/>
    <property type="evidence" value="ECO:0007669"/>
    <property type="project" value="InterPro"/>
</dbReference>
<keyword evidence="2" id="KW-0597">Phosphoprotein</keyword>
<dbReference type="FunFam" id="2.20.25.30:FF:000002">
    <property type="entry name" value="60S ribosomal protein L37a"/>
    <property type="match status" value="1"/>
</dbReference>
<dbReference type="CDD" id="cd12285">
    <property type="entry name" value="RRM3_RBM39_like"/>
    <property type="match status" value="1"/>
</dbReference>
<feature type="domain" description="RRM" evidence="9">
    <location>
        <begin position="282"/>
        <end position="360"/>
    </location>
</feature>
<name>A0A9P6N1Q3_9FUNG</name>
<keyword evidence="4" id="KW-0862">Zinc</keyword>
<dbReference type="PROSITE" id="PS50102">
    <property type="entry name" value="RRM"/>
    <property type="match status" value="2"/>
</dbReference>
<evidence type="ECO:0000256" key="2">
    <source>
        <dbReference type="ARBA" id="ARBA00022553"/>
    </source>
</evidence>
<dbReference type="Gene3D" id="3.30.70.330">
    <property type="match status" value="2"/>
</dbReference>